<feature type="transmembrane region" description="Helical" evidence="1">
    <location>
        <begin position="162"/>
        <end position="183"/>
    </location>
</feature>
<gene>
    <name evidence="3" type="ORF">EFY79_13970</name>
</gene>
<evidence type="ECO:0000313" key="4">
    <source>
        <dbReference type="Proteomes" id="UP000267223"/>
    </source>
</evidence>
<feature type="transmembrane region" description="Helical" evidence="1">
    <location>
        <begin position="104"/>
        <end position="122"/>
    </location>
</feature>
<dbReference type="OrthoDB" id="104711at2"/>
<dbReference type="InterPro" id="IPR005804">
    <property type="entry name" value="FA_desaturase_dom"/>
</dbReference>
<dbReference type="AlphaFoldDB" id="A0A3M9NAI0"/>
<dbReference type="EMBL" id="RJJR01000012">
    <property type="protein sequence ID" value="RNI34794.1"/>
    <property type="molecule type" value="Genomic_DNA"/>
</dbReference>
<protein>
    <submittedName>
        <fullName evidence="3">Acyl-CoA desaturase</fullName>
    </submittedName>
</protein>
<comment type="caution">
    <text evidence="3">The sequence shown here is derived from an EMBL/GenBank/DDBJ whole genome shotgun (WGS) entry which is preliminary data.</text>
</comment>
<keyword evidence="4" id="KW-1185">Reference proteome</keyword>
<dbReference type="GO" id="GO:0016020">
    <property type="term" value="C:membrane"/>
    <property type="evidence" value="ECO:0007669"/>
    <property type="project" value="TreeGrafter"/>
</dbReference>
<dbReference type="GO" id="GO:0008610">
    <property type="term" value="P:lipid biosynthetic process"/>
    <property type="evidence" value="ECO:0007669"/>
    <property type="project" value="UniProtKB-ARBA"/>
</dbReference>
<keyword evidence="1" id="KW-0472">Membrane</keyword>
<feature type="transmembrane region" description="Helical" evidence="1">
    <location>
        <begin position="65"/>
        <end position="84"/>
    </location>
</feature>
<feature type="transmembrane region" description="Helical" evidence="1">
    <location>
        <begin position="203"/>
        <end position="224"/>
    </location>
</feature>
<sequence length="364" mass="42794">MSNKVKFAKANQNDFFSTLNKRVEEYFTVNKLSKNANPLMVFKVIFYLSVFIGVYLLLLLNSNPLWLQFILWAVIGFFTAFVGVNISHDAIHGSLSRHKRMNKFLGYSFNVIGANAYLWGIMHNIVHHTYTNIEGHDEDIASVPFLRMSPHQKLRKIHRYQYWYAFLFYGLGSLSWVFVKDYVKFFKKKIGNYENKKHPRIEYFNLFFFKLVYYTIFLVLPMIFLNALWWQVLLGFFVLHFCEGITMAIVFMLAHEVEETQFPLPDERGNIQNSWAVHQLYTTADFGRESKLLSFLCGGLNFQVEHHLFPRICHTHYKPISDIVKKTAEEYSLRYNANPSFGSAILSHIRFLKKLGKYKTVAYA</sequence>
<evidence type="ECO:0000313" key="3">
    <source>
        <dbReference type="EMBL" id="RNI34794.1"/>
    </source>
</evidence>
<dbReference type="GO" id="GO:0016717">
    <property type="term" value="F:oxidoreductase activity, acting on paired donors, with oxidation of a pair of donors resulting in the reduction of molecular oxygen to two molecules of water"/>
    <property type="evidence" value="ECO:0007669"/>
    <property type="project" value="TreeGrafter"/>
</dbReference>
<proteinExistence type="predicted"/>
<dbReference type="PANTHER" id="PTHR19353:SF19">
    <property type="entry name" value="DELTA(5) FATTY ACID DESATURASE C-RELATED"/>
    <property type="match status" value="1"/>
</dbReference>
<keyword evidence="1" id="KW-1133">Transmembrane helix</keyword>
<organism evidence="3 4">
    <name type="scientific">Hanamia caeni</name>
    <dbReference type="NCBI Taxonomy" id="2294116"/>
    <lineage>
        <taxon>Bacteria</taxon>
        <taxon>Pseudomonadati</taxon>
        <taxon>Bacteroidota</taxon>
        <taxon>Chitinophagia</taxon>
        <taxon>Chitinophagales</taxon>
        <taxon>Chitinophagaceae</taxon>
        <taxon>Hanamia</taxon>
    </lineage>
</organism>
<feature type="transmembrane region" description="Helical" evidence="1">
    <location>
        <begin position="230"/>
        <end position="254"/>
    </location>
</feature>
<dbReference type="RefSeq" id="WP_123121350.1">
    <property type="nucleotide sequence ID" value="NZ_RJJR01000012.1"/>
</dbReference>
<evidence type="ECO:0000259" key="2">
    <source>
        <dbReference type="Pfam" id="PF00487"/>
    </source>
</evidence>
<dbReference type="CDD" id="cd03506">
    <property type="entry name" value="Delta6-FADS-like"/>
    <property type="match status" value="1"/>
</dbReference>
<accession>A0A3M9NAI0</accession>
<dbReference type="PIRSF" id="PIRSF015921">
    <property type="entry name" value="FA_sphinglp_des"/>
    <property type="match status" value="1"/>
</dbReference>
<dbReference type="Proteomes" id="UP000267223">
    <property type="component" value="Unassembled WGS sequence"/>
</dbReference>
<keyword evidence="1" id="KW-0812">Transmembrane</keyword>
<name>A0A3M9NAI0_9BACT</name>
<reference evidence="3 4" key="1">
    <citation type="submission" date="2018-11" db="EMBL/GenBank/DDBJ databases">
        <title>Draft genome sequence of Ferruginibacter sp. BO-59.</title>
        <authorList>
            <person name="Im W.T."/>
        </authorList>
    </citation>
    <scope>NUCLEOTIDE SEQUENCE [LARGE SCALE GENOMIC DNA]</scope>
    <source>
        <strain evidence="3 4">BO-59</strain>
    </source>
</reference>
<dbReference type="InterPro" id="IPR012171">
    <property type="entry name" value="Fatty_acid_desaturase"/>
</dbReference>
<evidence type="ECO:0000256" key="1">
    <source>
        <dbReference type="SAM" id="Phobius"/>
    </source>
</evidence>
<feature type="transmembrane region" description="Helical" evidence="1">
    <location>
        <begin position="40"/>
        <end position="59"/>
    </location>
</feature>
<dbReference type="PANTHER" id="PTHR19353">
    <property type="entry name" value="FATTY ACID DESATURASE 2"/>
    <property type="match status" value="1"/>
</dbReference>
<dbReference type="Pfam" id="PF00487">
    <property type="entry name" value="FA_desaturase"/>
    <property type="match status" value="1"/>
</dbReference>
<feature type="domain" description="Fatty acid desaturase" evidence="2">
    <location>
        <begin position="65"/>
        <end position="337"/>
    </location>
</feature>